<dbReference type="InterPro" id="IPR017853">
    <property type="entry name" value="GH"/>
</dbReference>
<dbReference type="SUPFAM" id="SSF51011">
    <property type="entry name" value="Glycosyl hydrolase domain"/>
    <property type="match status" value="1"/>
</dbReference>
<evidence type="ECO:0000313" key="6">
    <source>
        <dbReference type="Proteomes" id="UP000050509"/>
    </source>
</evidence>
<dbReference type="Gene3D" id="2.60.40.4040">
    <property type="match status" value="1"/>
</dbReference>
<dbReference type="PANTHER" id="PTHR22762:SF166">
    <property type="entry name" value="ALPHA-GLUCOSIDASE"/>
    <property type="match status" value="1"/>
</dbReference>
<protein>
    <submittedName>
        <fullName evidence="5">Alpha-glucosidase</fullName>
    </submittedName>
</protein>
<evidence type="ECO:0000256" key="1">
    <source>
        <dbReference type="ARBA" id="ARBA00007806"/>
    </source>
</evidence>
<feature type="non-terminal residue" evidence="5">
    <location>
        <position position="1"/>
    </location>
</feature>
<dbReference type="InterPro" id="IPR000322">
    <property type="entry name" value="Glyco_hydro_31_TIM"/>
</dbReference>
<reference evidence="5 6" key="1">
    <citation type="submission" date="2015-09" db="EMBL/GenBank/DDBJ databases">
        <title>Draft genome sequence of Kouleothrix aurantiaca JCM 19913.</title>
        <authorList>
            <person name="Hemp J."/>
        </authorList>
    </citation>
    <scope>NUCLEOTIDE SEQUENCE [LARGE SCALE GENOMIC DNA]</scope>
    <source>
        <strain evidence="5 6">COM-B</strain>
    </source>
</reference>
<dbReference type="Proteomes" id="UP000050509">
    <property type="component" value="Unassembled WGS sequence"/>
</dbReference>
<evidence type="ECO:0000256" key="2">
    <source>
        <dbReference type="RuleBase" id="RU361185"/>
    </source>
</evidence>
<comment type="caution">
    <text evidence="5">The sequence shown here is derived from an EMBL/GenBank/DDBJ whole genome shotgun (WGS) entry which is preliminary data.</text>
</comment>
<name>A0A0P9H152_9CHLR</name>
<keyword evidence="2" id="KW-0326">Glycosidase</keyword>
<feature type="non-terminal residue" evidence="5">
    <location>
        <position position="217"/>
    </location>
</feature>
<dbReference type="GO" id="GO:0005975">
    <property type="term" value="P:carbohydrate metabolic process"/>
    <property type="evidence" value="ECO:0007669"/>
    <property type="project" value="InterPro"/>
</dbReference>
<feature type="domain" description="Glycosyl hydrolase family 31 C-terminal" evidence="4">
    <location>
        <begin position="108"/>
        <end position="197"/>
    </location>
</feature>
<dbReference type="AlphaFoldDB" id="A0A0P9H152"/>
<evidence type="ECO:0000259" key="3">
    <source>
        <dbReference type="Pfam" id="PF01055"/>
    </source>
</evidence>
<comment type="similarity">
    <text evidence="1 2">Belongs to the glycosyl hydrolase 31 family.</text>
</comment>
<dbReference type="Pfam" id="PF01055">
    <property type="entry name" value="Glyco_hydro_31_2nd"/>
    <property type="match status" value="1"/>
</dbReference>
<sequence>WMGDNSSWWEHLELTMPQLMNMGLSGVPFVGTHVGGFFGNASGELFARWMQLGVLTPFCRGHSHAETERHEPWVWGEQIEAICREYMQLRYRLLPYIYSLFWQATQSGAPVLRPLLFHFSDDPGTYQIHDQVMLGPNLMAAPVYHPGRTYRSVSLPRGTWYDWWTDEALGADDRPTPMLADAPLERLPLYARAGAIIPHGPAMAHTGARPLDALTLD</sequence>
<evidence type="ECO:0000313" key="5">
    <source>
        <dbReference type="EMBL" id="KPV47747.1"/>
    </source>
</evidence>
<accession>A0A0P9H152</accession>
<organism evidence="5 6">
    <name type="scientific">Kouleothrix aurantiaca</name>
    <dbReference type="NCBI Taxonomy" id="186479"/>
    <lineage>
        <taxon>Bacteria</taxon>
        <taxon>Bacillati</taxon>
        <taxon>Chloroflexota</taxon>
        <taxon>Chloroflexia</taxon>
        <taxon>Chloroflexales</taxon>
        <taxon>Roseiflexineae</taxon>
        <taxon>Roseiflexaceae</taxon>
        <taxon>Kouleothrix</taxon>
    </lineage>
</organism>
<keyword evidence="6" id="KW-1185">Reference proteome</keyword>
<dbReference type="InterPro" id="IPR048395">
    <property type="entry name" value="Glyco_hydro_31_C"/>
</dbReference>
<feature type="domain" description="Glycoside hydrolase family 31 TIM barrel" evidence="3">
    <location>
        <begin position="1"/>
        <end position="100"/>
    </location>
</feature>
<dbReference type="Pfam" id="PF21365">
    <property type="entry name" value="Glyco_hydro_31_3rd"/>
    <property type="match status" value="1"/>
</dbReference>
<keyword evidence="2" id="KW-0378">Hydrolase</keyword>
<evidence type="ECO:0000259" key="4">
    <source>
        <dbReference type="Pfam" id="PF21365"/>
    </source>
</evidence>
<dbReference type="PANTHER" id="PTHR22762">
    <property type="entry name" value="ALPHA-GLUCOSIDASE"/>
    <property type="match status" value="1"/>
</dbReference>
<dbReference type="GO" id="GO:0004553">
    <property type="term" value="F:hydrolase activity, hydrolyzing O-glycosyl compounds"/>
    <property type="evidence" value="ECO:0007669"/>
    <property type="project" value="InterPro"/>
</dbReference>
<dbReference type="EMBL" id="LJCR01003277">
    <property type="protein sequence ID" value="KPV47747.1"/>
    <property type="molecule type" value="Genomic_DNA"/>
</dbReference>
<dbReference type="SUPFAM" id="SSF51445">
    <property type="entry name" value="(Trans)glycosidases"/>
    <property type="match status" value="1"/>
</dbReference>
<gene>
    <name evidence="5" type="ORF">SE17_41795</name>
</gene>
<dbReference type="Gene3D" id="3.20.20.80">
    <property type="entry name" value="Glycosidases"/>
    <property type="match status" value="1"/>
</dbReference>
<proteinExistence type="inferred from homology"/>